<sequence length="498" mass="55732">MKKHLCSFHSLLTNKRGASTVEYVIILVAGLLLGTLLVGVLSSDETKNTISTAIKNAINGEAGGGGFEPAESVNEPTNEPVNAPANQQTTQANESSNTPATPASSPQDPLSLFPDFVNDSLICLGGVANCLLKEDVKQDIRDAFQDPEGYIKEVIGYEDLKESFDNLTSIDVVQQWNDFRDDPLAFGQRKVDYLKDQWNEFSEDPAGNLWGLGKEVIGWNDVVAWWTGEDPNTGEELRVPNRNFRLLTALPLPTKALKLTKLADSDIVDRFVGLACANTNSGSCPNRTQRDNSHSPGSPEHREARWQEYLERKEREGENPQSREQWEATYENNINRARISNEKMNEYAGRLGWGEREKSVTVEIGGEEYTRRFDIADIEGSRAIEHKTSTRRDGSSTTFYNDEEIRWEIERDARLQSEEGWEIVWVFENAELSAPLKENLDRNGIQWVVIGDGETYDPKTGERKDKDGNVITDANENNDENNSEGGGSNDSNRNRPGR</sequence>
<evidence type="ECO:0000313" key="3">
    <source>
        <dbReference type="EMBL" id="PTM54782.1"/>
    </source>
</evidence>
<evidence type="ECO:0000256" key="2">
    <source>
        <dbReference type="SAM" id="Phobius"/>
    </source>
</evidence>
<dbReference type="OrthoDB" id="2988557at2"/>
<evidence type="ECO:0000313" key="4">
    <source>
        <dbReference type="Proteomes" id="UP000241639"/>
    </source>
</evidence>
<name>A0A2T4Z200_9BACL</name>
<organism evidence="3 4">
    <name type="scientific">Desmospora activa DSM 45169</name>
    <dbReference type="NCBI Taxonomy" id="1121389"/>
    <lineage>
        <taxon>Bacteria</taxon>
        <taxon>Bacillati</taxon>
        <taxon>Bacillota</taxon>
        <taxon>Bacilli</taxon>
        <taxon>Bacillales</taxon>
        <taxon>Thermoactinomycetaceae</taxon>
        <taxon>Desmospora</taxon>
    </lineage>
</organism>
<comment type="caution">
    <text evidence="3">The sequence shown here is derived from an EMBL/GenBank/DDBJ whole genome shotgun (WGS) entry which is preliminary data.</text>
</comment>
<dbReference type="Proteomes" id="UP000241639">
    <property type="component" value="Unassembled WGS sequence"/>
</dbReference>
<feature type="compositionally biased region" description="Basic and acidic residues" evidence="1">
    <location>
        <begin position="456"/>
        <end position="468"/>
    </location>
</feature>
<feature type="region of interest" description="Disordered" evidence="1">
    <location>
        <begin position="453"/>
        <end position="498"/>
    </location>
</feature>
<gene>
    <name evidence="3" type="ORF">C8J48_3434</name>
</gene>
<proteinExistence type="predicted"/>
<feature type="compositionally biased region" description="Low complexity" evidence="1">
    <location>
        <begin position="95"/>
        <end position="106"/>
    </location>
</feature>
<feature type="compositionally biased region" description="Basic and acidic residues" evidence="1">
    <location>
        <begin position="288"/>
        <end position="303"/>
    </location>
</feature>
<evidence type="ECO:0000256" key="1">
    <source>
        <dbReference type="SAM" id="MobiDB-lite"/>
    </source>
</evidence>
<dbReference type="AlphaFoldDB" id="A0A2T4Z200"/>
<keyword evidence="2" id="KW-0472">Membrane</keyword>
<reference evidence="3 4" key="1">
    <citation type="submission" date="2018-04" db="EMBL/GenBank/DDBJ databases">
        <title>Genomic Encyclopedia of Archaeal and Bacterial Type Strains, Phase II (KMG-II): from individual species to whole genera.</title>
        <authorList>
            <person name="Goeker M."/>
        </authorList>
    </citation>
    <scope>NUCLEOTIDE SEQUENCE [LARGE SCALE GENOMIC DNA]</scope>
    <source>
        <strain evidence="3 4">DSM 45169</strain>
    </source>
</reference>
<feature type="region of interest" description="Disordered" evidence="1">
    <location>
        <begin position="61"/>
        <end position="109"/>
    </location>
</feature>
<accession>A0A2T4Z200</accession>
<protein>
    <submittedName>
        <fullName evidence="3">Putative toxin of predicted polymorphic toxin system</fullName>
    </submittedName>
</protein>
<dbReference type="InterPro" id="IPR025338">
    <property type="entry name" value="DUF4244"/>
</dbReference>
<dbReference type="RefSeq" id="WP_107728406.1">
    <property type="nucleotide sequence ID" value="NZ_PZZP01000003.1"/>
</dbReference>
<dbReference type="EMBL" id="PZZP01000003">
    <property type="protein sequence ID" value="PTM54782.1"/>
    <property type="molecule type" value="Genomic_DNA"/>
</dbReference>
<keyword evidence="2" id="KW-0812">Transmembrane</keyword>
<keyword evidence="4" id="KW-1185">Reference proteome</keyword>
<dbReference type="Pfam" id="PF14029">
    <property type="entry name" value="DUF4244"/>
    <property type="match status" value="1"/>
</dbReference>
<keyword evidence="2" id="KW-1133">Transmembrane helix</keyword>
<feature type="compositionally biased region" description="Polar residues" evidence="1">
    <location>
        <begin position="74"/>
        <end position="94"/>
    </location>
</feature>
<feature type="transmembrane region" description="Helical" evidence="2">
    <location>
        <begin position="21"/>
        <end position="41"/>
    </location>
</feature>
<feature type="region of interest" description="Disordered" evidence="1">
    <location>
        <begin position="279"/>
        <end position="303"/>
    </location>
</feature>